<reference evidence="2" key="1">
    <citation type="submission" date="2020-06" db="EMBL/GenBank/DDBJ databases">
        <authorList>
            <consortium name="Plant Systems Biology data submission"/>
        </authorList>
    </citation>
    <scope>NUCLEOTIDE SEQUENCE</scope>
    <source>
        <strain evidence="2">D6</strain>
    </source>
</reference>
<feature type="compositionally biased region" description="Polar residues" evidence="1">
    <location>
        <begin position="42"/>
        <end position="66"/>
    </location>
</feature>
<name>A0A9N8DNV6_9STRA</name>
<dbReference type="Proteomes" id="UP001153069">
    <property type="component" value="Unassembled WGS sequence"/>
</dbReference>
<accession>A0A9N8DNV6</accession>
<feature type="region of interest" description="Disordered" evidence="1">
    <location>
        <begin position="29"/>
        <end position="174"/>
    </location>
</feature>
<sequence length="174" mass="19204">MTSSLPPSGPSSGPTFFDFSSFQLEIVSDHHKSHKKRPVESQLESLSMEDSSHSLQSDCRWSSSCPSVDKSPVMGAARLRWPERTPSFTEIDQEDEWSLSSGSEDAMAKSDPGISSRRGERQVSPVRTHSSRHNNALRASSGRAPQRPRRQPSLTGKLDTGDHAFQRQQTALVA</sequence>
<dbReference type="AlphaFoldDB" id="A0A9N8DNV6"/>
<keyword evidence="3" id="KW-1185">Reference proteome</keyword>
<evidence type="ECO:0000313" key="3">
    <source>
        <dbReference type="Proteomes" id="UP001153069"/>
    </source>
</evidence>
<dbReference type="EMBL" id="CAICTM010000242">
    <property type="protein sequence ID" value="CAB9505776.1"/>
    <property type="molecule type" value="Genomic_DNA"/>
</dbReference>
<gene>
    <name evidence="2" type="ORF">SEMRO_243_G096870.1</name>
</gene>
<comment type="caution">
    <text evidence="2">The sequence shown here is derived from an EMBL/GenBank/DDBJ whole genome shotgun (WGS) entry which is preliminary data.</text>
</comment>
<evidence type="ECO:0000313" key="2">
    <source>
        <dbReference type="EMBL" id="CAB9505776.1"/>
    </source>
</evidence>
<organism evidence="2 3">
    <name type="scientific">Seminavis robusta</name>
    <dbReference type="NCBI Taxonomy" id="568900"/>
    <lineage>
        <taxon>Eukaryota</taxon>
        <taxon>Sar</taxon>
        <taxon>Stramenopiles</taxon>
        <taxon>Ochrophyta</taxon>
        <taxon>Bacillariophyta</taxon>
        <taxon>Bacillariophyceae</taxon>
        <taxon>Bacillariophycidae</taxon>
        <taxon>Naviculales</taxon>
        <taxon>Naviculaceae</taxon>
        <taxon>Seminavis</taxon>
    </lineage>
</organism>
<proteinExistence type="predicted"/>
<protein>
    <submittedName>
        <fullName evidence="2">Uncharacterized protein</fullName>
    </submittedName>
</protein>
<feature type="compositionally biased region" description="Polar residues" evidence="1">
    <location>
        <begin position="125"/>
        <end position="138"/>
    </location>
</feature>
<evidence type="ECO:0000256" key="1">
    <source>
        <dbReference type="SAM" id="MobiDB-lite"/>
    </source>
</evidence>